<dbReference type="VEuPathDB" id="TriTrypDB:ECC02_002481"/>
<reference evidence="1 2" key="1">
    <citation type="journal article" date="2018" name="Microb. Genom.">
        <title>Expanding an expanded genome: long-read sequencing of Trypanosoma cruzi.</title>
        <authorList>
            <person name="Berna L."/>
            <person name="Rodriguez M."/>
            <person name="Chiribao M.L."/>
            <person name="Parodi-Talice A."/>
            <person name="Pita S."/>
            <person name="Rijo G."/>
            <person name="Alvarez-Valin F."/>
            <person name="Robello C."/>
        </authorList>
    </citation>
    <scope>NUCLEOTIDE SEQUENCE [LARGE SCALE GENOMIC DNA]</scope>
    <source>
        <strain evidence="1 2">Dm28c</strain>
    </source>
</reference>
<dbReference type="EMBL" id="PRFA01000041">
    <property type="protein sequence ID" value="PWU91827.1"/>
    <property type="molecule type" value="Genomic_DNA"/>
</dbReference>
<dbReference type="VEuPathDB" id="TriTrypDB:TcCL_NonESM13579"/>
<name>A0A2V2V5J7_TRYCR</name>
<gene>
    <name evidence="1" type="ORF">C4B63_41g250</name>
</gene>
<accession>A0A2V2V5J7</accession>
<dbReference type="VEuPathDB" id="TriTrypDB:TcBrA4_0067210"/>
<dbReference type="VEuPathDB" id="TriTrypDB:TCSYLVIO_006902"/>
<dbReference type="VEuPathDB" id="TriTrypDB:TCDM_04977"/>
<evidence type="ECO:0000313" key="1">
    <source>
        <dbReference type="EMBL" id="PWU91827.1"/>
    </source>
</evidence>
<dbReference type="AlphaFoldDB" id="A0A2V2V5J7"/>
<comment type="caution">
    <text evidence="1">The sequence shown here is derived from an EMBL/GenBank/DDBJ whole genome shotgun (WGS) entry which is preliminary data.</text>
</comment>
<sequence>MEGQSELVERVVRMQLTSPDFAEYCVAHVTDPKHRFLFSRNEDEAERRLYVRLLEGRDHQKRAETPAVVTPAFAPERTSSLMTHGGTAVLWMSLLDYFSSTPGVRGPHMPHMFRTEADLAAFVDMLDSAQREHVSLEDVVHFMLRRLPMTEVFLYVLCYMCDVRIHEVRREARRRSSGACVTDSADGASDDKALQAAGTLLFIANMLLLQHDALERPLRYLSVFEFYMQRMVEALAGTVPKNSPVDAYLRETVMVWSEGHVFGEEALDCMKRAIGCSLG</sequence>
<evidence type="ECO:0000313" key="2">
    <source>
        <dbReference type="Proteomes" id="UP000246121"/>
    </source>
</evidence>
<proteinExistence type="predicted"/>
<protein>
    <submittedName>
        <fullName evidence="1">Uncharacterized protein</fullName>
    </submittedName>
</protein>
<organism evidence="1 2">
    <name type="scientific">Trypanosoma cruzi</name>
    <dbReference type="NCBI Taxonomy" id="5693"/>
    <lineage>
        <taxon>Eukaryota</taxon>
        <taxon>Discoba</taxon>
        <taxon>Euglenozoa</taxon>
        <taxon>Kinetoplastea</taxon>
        <taxon>Metakinetoplastina</taxon>
        <taxon>Trypanosomatida</taxon>
        <taxon>Trypanosomatidae</taxon>
        <taxon>Trypanosoma</taxon>
        <taxon>Schizotrypanum</taxon>
    </lineage>
</organism>
<dbReference type="VEuPathDB" id="TriTrypDB:C3747_50g155"/>
<dbReference type="OrthoDB" id="242085at2759"/>
<dbReference type="VEuPathDB" id="TriTrypDB:TcCLB.506529.60"/>
<dbReference type="VEuPathDB" id="TriTrypDB:TcG_02340"/>
<dbReference type="VEuPathDB" id="TriTrypDB:Tc_MARK_5656"/>
<dbReference type="VEuPathDB" id="TriTrypDB:BCY84_19443"/>
<dbReference type="Proteomes" id="UP000246121">
    <property type="component" value="Unassembled WGS sequence"/>
</dbReference>
<dbReference type="VEuPathDB" id="TriTrypDB:TcCLB.508593.120"/>
<dbReference type="VEuPathDB" id="TriTrypDB:C4B63_41g250"/>